<name>A0A179FG95_METCM</name>
<organism evidence="1 2">
    <name type="scientific">Pochonia chlamydosporia 170</name>
    <dbReference type="NCBI Taxonomy" id="1380566"/>
    <lineage>
        <taxon>Eukaryota</taxon>
        <taxon>Fungi</taxon>
        <taxon>Dikarya</taxon>
        <taxon>Ascomycota</taxon>
        <taxon>Pezizomycotina</taxon>
        <taxon>Sordariomycetes</taxon>
        <taxon>Hypocreomycetidae</taxon>
        <taxon>Hypocreales</taxon>
        <taxon>Clavicipitaceae</taxon>
        <taxon>Pochonia</taxon>
    </lineage>
</organism>
<evidence type="ECO:0000313" key="1">
    <source>
        <dbReference type="EMBL" id="OAQ64271.1"/>
    </source>
</evidence>
<gene>
    <name evidence="1" type="ORF">VFPPC_16189</name>
</gene>
<reference evidence="1 2" key="1">
    <citation type="journal article" date="2016" name="PLoS Pathog.">
        <title>Biosynthesis of antibiotic leucinostatins in bio-control fungus Purpureocillium lilacinum and their inhibition on phytophthora revealed by genome mining.</title>
        <authorList>
            <person name="Wang G."/>
            <person name="Liu Z."/>
            <person name="Lin R."/>
            <person name="Li E."/>
            <person name="Mao Z."/>
            <person name="Ling J."/>
            <person name="Yang Y."/>
            <person name="Yin W.B."/>
            <person name="Xie B."/>
        </authorList>
    </citation>
    <scope>NUCLEOTIDE SEQUENCE [LARGE SCALE GENOMIC DNA]</scope>
    <source>
        <strain evidence="1">170</strain>
    </source>
</reference>
<proteinExistence type="predicted"/>
<comment type="caution">
    <text evidence="1">The sequence shown here is derived from an EMBL/GenBank/DDBJ whole genome shotgun (WGS) entry which is preliminary data.</text>
</comment>
<dbReference type="AlphaFoldDB" id="A0A179FG95"/>
<evidence type="ECO:0000313" key="2">
    <source>
        <dbReference type="Proteomes" id="UP000078397"/>
    </source>
</evidence>
<accession>A0A179FG95</accession>
<dbReference type="RefSeq" id="XP_018141585.1">
    <property type="nucleotide sequence ID" value="XM_018293942.1"/>
</dbReference>
<dbReference type="KEGG" id="pchm:VFPPC_16189"/>
<sequence length="70" mass="7909">MAPRVHNFSNLLVSPLPLSAIASFVGPRQGPGPSQGPCLFPPPIWRVLRAIFFNLLFKYCALEQFLEERR</sequence>
<dbReference type="EMBL" id="LSBJ02000005">
    <property type="protein sequence ID" value="OAQ64271.1"/>
    <property type="molecule type" value="Genomic_DNA"/>
</dbReference>
<keyword evidence="2" id="KW-1185">Reference proteome</keyword>
<protein>
    <submittedName>
        <fullName evidence="1">Uncharacterized protein</fullName>
    </submittedName>
</protein>
<dbReference type="Proteomes" id="UP000078397">
    <property type="component" value="Unassembled WGS sequence"/>
</dbReference>
<dbReference type="GeneID" id="28857936"/>